<name>A0A2T2XE34_9FIRM</name>
<dbReference type="Pfam" id="PF12833">
    <property type="entry name" value="HTH_18"/>
    <property type="match status" value="1"/>
</dbReference>
<dbReference type="PANTHER" id="PTHR43280">
    <property type="entry name" value="ARAC-FAMILY TRANSCRIPTIONAL REGULATOR"/>
    <property type="match status" value="1"/>
</dbReference>
<gene>
    <name evidence="5" type="ORF">C7B46_13240</name>
</gene>
<dbReference type="PROSITE" id="PS01124">
    <property type="entry name" value="HTH_ARAC_FAMILY_2"/>
    <property type="match status" value="1"/>
</dbReference>
<dbReference type="SMART" id="SM00342">
    <property type="entry name" value="HTH_ARAC"/>
    <property type="match status" value="1"/>
</dbReference>
<dbReference type="SUPFAM" id="SSF52172">
    <property type="entry name" value="CheY-like"/>
    <property type="match status" value="1"/>
</dbReference>
<dbReference type="InterPro" id="IPR009057">
    <property type="entry name" value="Homeodomain-like_sf"/>
</dbReference>
<proteinExistence type="predicted"/>
<evidence type="ECO:0000256" key="1">
    <source>
        <dbReference type="ARBA" id="ARBA00023015"/>
    </source>
</evidence>
<dbReference type="AlphaFoldDB" id="A0A2T2XE34"/>
<accession>A0A2T2XE34</accession>
<dbReference type="InterPro" id="IPR011006">
    <property type="entry name" value="CheY-like_superfamily"/>
</dbReference>
<dbReference type="Gene3D" id="1.10.10.60">
    <property type="entry name" value="Homeodomain-like"/>
    <property type="match status" value="2"/>
</dbReference>
<keyword evidence="1" id="KW-0805">Transcription regulation</keyword>
<evidence type="ECO:0000256" key="2">
    <source>
        <dbReference type="ARBA" id="ARBA00023125"/>
    </source>
</evidence>
<dbReference type="Proteomes" id="UP000242972">
    <property type="component" value="Unassembled WGS sequence"/>
</dbReference>
<dbReference type="PRINTS" id="PR00032">
    <property type="entry name" value="HTHARAC"/>
</dbReference>
<dbReference type="InterPro" id="IPR020449">
    <property type="entry name" value="Tscrpt_reg_AraC-type_HTH"/>
</dbReference>
<evidence type="ECO:0000313" key="5">
    <source>
        <dbReference type="EMBL" id="PSR32716.1"/>
    </source>
</evidence>
<organism evidence="5 6">
    <name type="scientific">Sulfobacillus benefaciens</name>
    <dbReference type="NCBI Taxonomy" id="453960"/>
    <lineage>
        <taxon>Bacteria</taxon>
        <taxon>Bacillati</taxon>
        <taxon>Bacillota</taxon>
        <taxon>Clostridia</taxon>
        <taxon>Eubacteriales</taxon>
        <taxon>Clostridiales Family XVII. Incertae Sedis</taxon>
        <taxon>Sulfobacillus</taxon>
    </lineage>
</organism>
<sequence length="175" mass="20224">MSSHQSLVVTTQLKMFEVAYQAINAGCQGYLLKPALRAEVLDLLNRIVPMGQEKEAPIDLGNPILSAVAYLEQHFAEPITLAEIAQLVYLSPSYFSRQFKLEMQMTFVEYLTHLRMKQAKQRLRMTDLPIDMIAEECGFRRASYFTTQFHRLQGISPSEYRRQFRDRLSAKSLEN</sequence>
<dbReference type="GO" id="GO:0043565">
    <property type="term" value="F:sequence-specific DNA binding"/>
    <property type="evidence" value="ECO:0007669"/>
    <property type="project" value="InterPro"/>
</dbReference>
<dbReference type="SUPFAM" id="SSF46689">
    <property type="entry name" value="Homeodomain-like"/>
    <property type="match status" value="2"/>
</dbReference>
<evidence type="ECO:0000256" key="3">
    <source>
        <dbReference type="ARBA" id="ARBA00023163"/>
    </source>
</evidence>
<dbReference type="GO" id="GO:0003700">
    <property type="term" value="F:DNA-binding transcription factor activity"/>
    <property type="evidence" value="ECO:0007669"/>
    <property type="project" value="InterPro"/>
</dbReference>
<comment type="caution">
    <text evidence="5">The sequence shown here is derived from an EMBL/GenBank/DDBJ whole genome shotgun (WGS) entry which is preliminary data.</text>
</comment>
<evidence type="ECO:0000259" key="4">
    <source>
        <dbReference type="PROSITE" id="PS01124"/>
    </source>
</evidence>
<keyword evidence="2" id="KW-0238">DNA-binding</keyword>
<reference evidence="5 6" key="1">
    <citation type="journal article" date="2014" name="BMC Genomics">
        <title>Comparison of environmental and isolate Sulfobacillus genomes reveals diverse carbon, sulfur, nitrogen, and hydrogen metabolisms.</title>
        <authorList>
            <person name="Justice N.B."/>
            <person name="Norman A."/>
            <person name="Brown C.T."/>
            <person name="Singh A."/>
            <person name="Thomas B.C."/>
            <person name="Banfield J.F."/>
        </authorList>
    </citation>
    <scope>NUCLEOTIDE SEQUENCE [LARGE SCALE GENOMIC DNA]</scope>
    <source>
        <strain evidence="5">AMDSBA4</strain>
    </source>
</reference>
<dbReference type="PANTHER" id="PTHR43280:SF2">
    <property type="entry name" value="HTH-TYPE TRANSCRIPTIONAL REGULATOR EXSA"/>
    <property type="match status" value="1"/>
</dbReference>
<dbReference type="InterPro" id="IPR018060">
    <property type="entry name" value="HTH_AraC"/>
</dbReference>
<protein>
    <recommendedName>
        <fullName evidence="4">HTH araC/xylS-type domain-containing protein</fullName>
    </recommendedName>
</protein>
<evidence type="ECO:0000313" key="6">
    <source>
        <dbReference type="Proteomes" id="UP000242972"/>
    </source>
</evidence>
<feature type="domain" description="HTH araC/xylS-type" evidence="4">
    <location>
        <begin position="65"/>
        <end position="163"/>
    </location>
</feature>
<keyword evidence="3" id="KW-0804">Transcription</keyword>
<dbReference type="EMBL" id="PXYW01000033">
    <property type="protein sequence ID" value="PSR32716.1"/>
    <property type="molecule type" value="Genomic_DNA"/>
</dbReference>